<keyword evidence="4" id="KW-1185">Reference proteome</keyword>
<accession>A0A9P9JQT4</accession>
<evidence type="ECO:0000313" key="3">
    <source>
        <dbReference type="EMBL" id="KAH7234282.1"/>
    </source>
</evidence>
<proteinExistence type="predicted"/>
<sequence>MPSSLEGVYEPGIVDPGVPRPNPTQSYWQTEPHPLAEHQSPWPTSAVDVVIIDSGVTRINVAHNLVAKRPGFKVVVFDSRSICSGATDRNGGHIKTATFAVWEDRKRLYGIEEATHFTAFEHSHLGAMVSAISLDAYFDQKAFEKACLVLDDMRAFTPQLAKRYHVYTDRDYLQSAPKLSHRCVGAIGSSAASIRPYKLVTGIMARLIEARKVKVQTGTTVQSIDDDAGEEFALVHSSRGVIHARKILRPFISSVRDNVVHYGPIDGQQRGGNSSALGFESRYSFWLRYAPKEHDYLIQRQKGDVVVDHVNCGRRTAGDDTKTDMLPQLIYPSLTAPAAVRHVWSGILGFTEDTSPIVGSLPLPGRSHQWVCGGFHALMISYLLLGEGGPQGYPRSILLDEERLRRLRKSKDKHSCALVAKLYDE</sequence>
<dbReference type="PANTHER" id="PTHR13847">
    <property type="entry name" value="SARCOSINE DEHYDROGENASE-RELATED"/>
    <property type="match status" value="1"/>
</dbReference>
<name>A0A9P9JQT4_FUSSL</name>
<dbReference type="OrthoDB" id="429143at2759"/>
<dbReference type="Gene3D" id="3.50.50.60">
    <property type="entry name" value="FAD/NAD(P)-binding domain"/>
    <property type="match status" value="1"/>
</dbReference>
<dbReference type="InterPro" id="IPR036188">
    <property type="entry name" value="FAD/NAD-bd_sf"/>
</dbReference>
<comment type="caution">
    <text evidence="3">The sequence shown here is derived from an EMBL/GenBank/DDBJ whole genome shotgun (WGS) entry which is preliminary data.</text>
</comment>
<evidence type="ECO:0000256" key="1">
    <source>
        <dbReference type="SAM" id="MobiDB-lite"/>
    </source>
</evidence>
<gene>
    <name evidence="3" type="ORF">B0J15DRAFT_517261</name>
</gene>
<dbReference type="GO" id="GO:0005737">
    <property type="term" value="C:cytoplasm"/>
    <property type="evidence" value="ECO:0007669"/>
    <property type="project" value="TreeGrafter"/>
</dbReference>
<dbReference type="InterPro" id="IPR006076">
    <property type="entry name" value="FAD-dep_OxRdtase"/>
</dbReference>
<feature type="domain" description="FAD dependent oxidoreductase" evidence="2">
    <location>
        <begin position="48"/>
        <end position="381"/>
    </location>
</feature>
<protein>
    <submittedName>
        <fullName evidence="3">FAD dependent oxidoreductase-domain-containing protein</fullName>
    </submittedName>
</protein>
<reference evidence="3" key="1">
    <citation type="journal article" date="2021" name="Nat. Commun.">
        <title>Genetic determinants of endophytism in the Arabidopsis root mycobiome.</title>
        <authorList>
            <person name="Mesny F."/>
            <person name="Miyauchi S."/>
            <person name="Thiergart T."/>
            <person name="Pickel B."/>
            <person name="Atanasova L."/>
            <person name="Karlsson M."/>
            <person name="Huettel B."/>
            <person name="Barry K.W."/>
            <person name="Haridas S."/>
            <person name="Chen C."/>
            <person name="Bauer D."/>
            <person name="Andreopoulos W."/>
            <person name="Pangilinan J."/>
            <person name="LaButti K."/>
            <person name="Riley R."/>
            <person name="Lipzen A."/>
            <person name="Clum A."/>
            <person name="Drula E."/>
            <person name="Henrissat B."/>
            <person name="Kohler A."/>
            <person name="Grigoriev I.V."/>
            <person name="Martin F.M."/>
            <person name="Hacquard S."/>
        </authorList>
    </citation>
    <scope>NUCLEOTIDE SEQUENCE</scope>
    <source>
        <strain evidence="3">FSSC 5 MPI-SDFR-AT-0091</strain>
    </source>
</reference>
<organism evidence="3 4">
    <name type="scientific">Fusarium solani</name>
    <name type="common">Filamentous fungus</name>
    <dbReference type="NCBI Taxonomy" id="169388"/>
    <lineage>
        <taxon>Eukaryota</taxon>
        <taxon>Fungi</taxon>
        <taxon>Dikarya</taxon>
        <taxon>Ascomycota</taxon>
        <taxon>Pezizomycotina</taxon>
        <taxon>Sordariomycetes</taxon>
        <taxon>Hypocreomycetidae</taxon>
        <taxon>Hypocreales</taxon>
        <taxon>Nectriaceae</taxon>
        <taxon>Fusarium</taxon>
        <taxon>Fusarium solani species complex</taxon>
    </lineage>
</organism>
<dbReference type="Proteomes" id="UP000736672">
    <property type="component" value="Unassembled WGS sequence"/>
</dbReference>
<dbReference type="PANTHER" id="PTHR13847:SF260">
    <property type="entry name" value="FAD DEPENDENT OXIDOREDUCTASE DOMAIN-CONTAINING PROTEIN"/>
    <property type="match status" value="1"/>
</dbReference>
<dbReference type="Pfam" id="PF01266">
    <property type="entry name" value="DAO"/>
    <property type="match status" value="1"/>
</dbReference>
<evidence type="ECO:0000313" key="4">
    <source>
        <dbReference type="Proteomes" id="UP000736672"/>
    </source>
</evidence>
<dbReference type="Gene3D" id="3.30.9.10">
    <property type="entry name" value="D-Amino Acid Oxidase, subunit A, domain 2"/>
    <property type="match status" value="1"/>
</dbReference>
<dbReference type="AlphaFoldDB" id="A0A9P9JQT4"/>
<dbReference type="SUPFAM" id="SSF51905">
    <property type="entry name" value="FAD/NAD(P)-binding domain"/>
    <property type="match status" value="1"/>
</dbReference>
<dbReference type="EMBL" id="JAGTJS010000026">
    <property type="protein sequence ID" value="KAH7234282.1"/>
    <property type="molecule type" value="Genomic_DNA"/>
</dbReference>
<evidence type="ECO:0000259" key="2">
    <source>
        <dbReference type="Pfam" id="PF01266"/>
    </source>
</evidence>
<feature type="region of interest" description="Disordered" evidence="1">
    <location>
        <begin position="1"/>
        <end position="30"/>
    </location>
</feature>